<keyword evidence="8" id="KW-1185">Reference proteome</keyword>
<sequence>MSKQLSADFDVEAVLADLTMLEKLKLIRGGSGFSTTALPEKGIGAVRMTDGPSGARGTKVFNGTRANCFPCAVGIGSSFDLQLVRDMALQLAAEARSKSTHILLGPTLNIIRSPLAGRGFEMFSEDPLLIGKIGATYIKTLESEGITACMKHFIGNEQETRKHTIDTIVSDRAMREIYLEPFRIAIREGNPGSVMASYSKIRGIHGSDSIFLMEEVLRKEWGWDGTMIADWYGTHSTATAIKAGLDLEMPGPTIWRTDAQVLSHIEAGILSENDIDFCARNVLKLVKRAVASGIPFDGPQETIDTPESRALLQRAAASAVVLLKNDKGVLPLSKSKEKPLKKIGVIGFNASQHFSSGGGAASVPLETFANSPLDGIRSAARSLGAEVEYALGTVAYAFVPPADPYFSAPGSRASSGDIARIEFWRKPPSDAWQSNEGDISFDSQPDYSFVTPSARCFMHDGVPDDIVQEAHYVKFTADFTPDQDGNWRIGLNSIDRAKLFVDGELVVDYSEDLKPGKMFFGFCYEERSAVLRGLNQGQKYRVELRTWDSAHLHGLPVKMPAGFNIGVIPELDAQDAIKQAVDLAKASDECIVVVGLNKEFETEGDDRTTMDLPGTADELVEAVLEVRPDAIIVTQSGMPVTMPWVTKATTLVHAFYGGTALGNGLADVIFGNVNPSAKLPISFPKRLEDSTSYPHFAHLSPSHKQVVYAEDIFLGYRGLVRTPERIAFPFGHGLSYTTFEYSDLQIVEEGPADFTIKSTITNTGAVAGAEVVQVYVRPLQPTLARPDKELKGFTKIQLTPQAQGQVTVKLDRSAFAFWDDRKDTGNWCAEQGKYVVLVAASSQDVRLVGEVNLKGNQTWRGL</sequence>
<dbReference type="EMBL" id="KV700140">
    <property type="protein sequence ID" value="OCF30851.1"/>
    <property type="molecule type" value="Genomic_DNA"/>
</dbReference>
<dbReference type="SUPFAM" id="SSF52279">
    <property type="entry name" value="Beta-D-glucan exohydrolase, C-terminal domain"/>
    <property type="match status" value="1"/>
</dbReference>
<dbReference type="Gene3D" id="3.40.50.1700">
    <property type="entry name" value="Glycoside hydrolase family 3 C-terminal domain"/>
    <property type="match status" value="1"/>
</dbReference>
<evidence type="ECO:0000256" key="2">
    <source>
        <dbReference type="ARBA" id="ARBA00005336"/>
    </source>
</evidence>
<dbReference type="GO" id="GO:0008422">
    <property type="term" value="F:beta-glucosidase activity"/>
    <property type="evidence" value="ECO:0007669"/>
    <property type="project" value="UniProtKB-EC"/>
</dbReference>
<dbReference type="Gene3D" id="3.20.20.300">
    <property type="entry name" value="Glycoside hydrolase, family 3, N-terminal domain"/>
    <property type="match status" value="1"/>
</dbReference>
<dbReference type="Gene3D" id="2.60.120.260">
    <property type="entry name" value="Galactose-binding domain-like"/>
    <property type="match status" value="1"/>
</dbReference>
<evidence type="ECO:0000256" key="1">
    <source>
        <dbReference type="ARBA" id="ARBA00000448"/>
    </source>
</evidence>
<dbReference type="AlphaFoldDB" id="A0A1B9GIR1"/>
<keyword evidence="5" id="KW-0326">Glycosidase</keyword>
<reference evidence="8" key="2">
    <citation type="submission" date="2013-12" db="EMBL/GenBank/DDBJ databases">
        <title>Evolution of pathogenesis and genome organization in the Tremellales.</title>
        <authorList>
            <person name="Cuomo C."/>
            <person name="Litvintseva A."/>
            <person name="Heitman J."/>
            <person name="Chen Y."/>
            <person name="Sun S."/>
            <person name="Springer D."/>
            <person name="Dromer F."/>
            <person name="Young S."/>
            <person name="Zeng Q."/>
            <person name="Chapman S."/>
            <person name="Gujja S."/>
            <person name="Saif S."/>
            <person name="Birren B."/>
        </authorList>
    </citation>
    <scope>NUCLEOTIDE SEQUENCE [LARGE SCALE GENOMIC DNA]</scope>
    <source>
        <strain evidence="8">BCC8398</strain>
    </source>
</reference>
<dbReference type="PANTHER" id="PTHR42715:SF3">
    <property type="entry name" value="BETA-GLUCOSIDASE B-RELATED"/>
    <property type="match status" value="1"/>
</dbReference>
<dbReference type="InterPro" id="IPR017853">
    <property type="entry name" value="GH"/>
</dbReference>
<gene>
    <name evidence="7" type="ORF">I316_07484</name>
</gene>
<keyword evidence="4" id="KW-0378">Hydrolase</keyword>
<comment type="catalytic activity">
    <reaction evidence="1">
        <text>Hydrolysis of terminal, non-reducing beta-D-glucosyl residues with release of beta-D-glucose.</text>
        <dbReference type="EC" id="3.2.1.21"/>
    </reaction>
</comment>
<dbReference type="SUPFAM" id="SSF51445">
    <property type="entry name" value="(Trans)glycosidases"/>
    <property type="match status" value="1"/>
</dbReference>
<dbReference type="Pfam" id="PF07691">
    <property type="entry name" value="PA14"/>
    <property type="match status" value="1"/>
</dbReference>
<dbReference type="PRINTS" id="PR00133">
    <property type="entry name" value="GLHYDRLASE3"/>
</dbReference>
<name>A0A1B9GIR1_9TREE</name>
<proteinExistence type="inferred from homology"/>
<dbReference type="PANTHER" id="PTHR42715">
    <property type="entry name" value="BETA-GLUCOSIDASE"/>
    <property type="match status" value="1"/>
</dbReference>
<accession>A0A1B9GIR1</accession>
<dbReference type="Pfam" id="PF01915">
    <property type="entry name" value="Glyco_hydro_3_C"/>
    <property type="match status" value="1"/>
</dbReference>
<dbReference type="PROSITE" id="PS51820">
    <property type="entry name" value="PA14"/>
    <property type="match status" value="1"/>
</dbReference>
<dbReference type="InterPro" id="IPR001764">
    <property type="entry name" value="Glyco_hydro_3_N"/>
</dbReference>
<dbReference type="STRING" id="1296120.A0A1B9GIR1"/>
<evidence type="ECO:0000313" key="8">
    <source>
        <dbReference type="Proteomes" id="UP000092666"/>
    </source>
</evidence>
<dbReference type="Pfam" id="PF00933">
    <property type="entry name" value="Glyco_hydro_3"/>
    <property type="match status" value="1"/>
</dbReference>
<dbReference type="InterPro" id="IPR036881">
    <property type="entry name" value="Glyco_hydro_3_C_sf"/>
</dbReference>
<evidence type="ECO:0000256" key="4">
    <source>
        <dbReference type="ARBA" id="ARBA00022801"/>
    </source>
</evidence>
<dbReference type="InterPro" id="IPR013783">
    <property type="entry name" value="Ig-like_fold"/>
</dbReference>
<evidence type="ECO:0000256" key="5">
    <source>
        <dbReference type="ARBA" id="ARBA00023295"/>
    </source>
</evidence>
<evidence type="ECO:0000313" key="7">
    <source>
        <dbReference type="EMBL" id="OCF30851.1"/>
    </source>
</evidence>
<dbReference type="OrthoDB" id="47059at2759"/>
<dbReference type="SMART" id="SM01217">
    <property type="entry name" value="Fn3_like"/>
    <property type="match status" value="1"/>
</dbReference>
<evidence type="ECO:0000256" key="3">
    <source>
        <dbReference type="ARBA" id="ARBA00012744"/>
    </source>
</evidence>
<organism evidence="7 8">
    <name type="scientific">Kwoniella heveanensis BCC8398</name>
    <dbReference type="NCBI Taxonomy" id="1296120"/>
    <lineage>
        <taxon>Eukaryota</taxon>
        <taxon>Fungi</taxon>
        <taxon>Dikarya</taxon>
        <taxon>Basidiomycota</taxon>
        <taxon>Agaricomycotina</taxon>
        <taxon>Tremellomycetes</taxon>
        <taxon>Tremellales</taxon>
        <taxon>Cryptococcaceae</taxon>
        <taxon>Kwoniella</taxon>
    </lineage>
</organism>
<dbReference type="Proteomes" id="UP000092666">
    <property type="component" value="Unassembled WGS sequence"/>
</dbReference>
<dbReference type="InterPro" id="IPR037524">
    <property type="entry name" value="PA14/GLEYA"/>
</dbReference>
<dbReference type="Gene3D" id="2.60.40.10">
    <property type="entry name" value="Immunoglobulins"/>
    <property type="match status" value="1"/>
</dbReference>
<dbReference type="EC" id="3.2.1.21" evidence="3"/>
<feature type="domain" description="PA14" evidence="6">
    <location>
        <begin position="414"/>
        <end position="581"/>
    </location>
</feature>
<dbReference type="InterPro" id="IPR002772">
    <property type="entry name" value="Glyco_hydro_3_C"/>
</dbReference>
<dbReference type="InterPro" id="IPR011658">
    <property type="entry name" value="PA14_dom"/>
</dbReference>
<dbReference type="InterPro" id="IPR026891">
    <property type="entry name" value="Fn3-like"/>
</dbReference>
<dbReference type="FunFam" id="2.60.40.10:FF:000495">
    <property type="entry name" value="Periplasmic beta-glucosidase"/>
    <property type="match status" value="1"/>
</dbReference>
<dbReference type="InterPro" id="IPR036962">
    <property type="entry name" value="Glyco_hydro_3_N_sf"/>
</dbReference>
<protein>
    <recommendedName>
        <fullName evidence="3">beta-glucosidase</fullName>
        <ecNumber evidence="3">3.2.1.21</ecNumber>
    </recommendedName>
</protein>
<dbReference type="Pfam" id="PF14310">
    <property type="entry name" value="Fn3-like"/>
    <property type="match status" value="1"/>
</dbReference>
<comment type="similarity">
    <text evidence="2">Belongs to the glycosyl hydrolase 3 family.</text>
</comment>
<dbReference type="InterPro" id="IPR050288">
    <property type="entry name" value="Cellulose_deg_GH3"/>
</dbReference>
<dbReference type="GO" id="GO:0009251">
    <property type="term" value="P:glucan catabolic process"/>
    <property type="evidence" value="ECO:0007669"/>
    <property type="project" value="TreeGrafter"/>
</dbReference>
<evidence type="ECO:0000259" key="6">
    <source>
        <dbReference type="PROSITE" id="PS51820"/>
    </source>
</evidence>
<reference evidence="7 8" key="1">
    <citation type="submission" date="2013-07" db="EMBL/GenBank/DDBJ databases">
        <title>The Genome Sequence of Cryptococcus heveanensis BCC8398.</title>
        <authorList>
            <consortium name="The Broad Institute Genome Sequencing Platform"/>
            <person name="Cuomo C."/>
            <person name="Litvintseva A."/>
            <person name="Chen Y."/>
            <person name="Heitman J."/>
            <person name="Sun S."/>
            <person name="Springer D."/>
            <person name="Dromer F."/>
            <person name="Young S.K."/>
            <person name="Zeng Q."/>
            <person name="Gargeya S."/>
            <person name="Fitzgerald M."/>
            <person name="Abouelleil A."/>
            <person name="Alvarado L."/>
            <person name="Berlin A.M."/>
            <person name="Chapman S.B."/>
            <person name="Dewar J."/>
            <person name="Goldberg J."/>
            <person name="Griggs A."/>
            <person name="Gujja S."/>
            <person name="Hansen M."/>
            <person name="Howarth C."/>
            <person name="Imamovic A."/>
            <person name="Larimer J."/>
            <person name="McCowan C."/>
            <person name="Murphy C."/>
            <person name="Pearson M."/>
            <person name="Priest M."/>
            <person name="Roberts A."/>
            <person name="Saif S."/>
            <person name="Shea T."/>
            <person name="Sykes S."/>
            <person name="Wortman J."/>
            <person name="Nusbaum C."/>
            <person name="Birren B."/>
        </authorList>
    </citation>
    <scope>NUCLEOTIDE SEQUENCE [LARGE SCALE GENOMIC DNA]</scope>
    <source>
        <strain evidence="7 8">BCC8398</strain>
    </source>
</reference>